<dbReference type="SUPFAM" id="SSF82171">
    <property type="entry name" value="DPP6 N-terminal domain-like"/>
    <property type="match status" value="1"/>
</dbReference>
<dbReference type="EMBL" id="JANCNS010000001">
    <property type="protein sequence ID" value="MCP9199557.1"/>
    <property type="molecule type" value="Genomic_DNA"/>
</dbReference>
<protein>
    <submittedName>
        <fullName evidence="3">DUF5050 domain-containing protein</fullName>
    </submittedName>
</protein>
<dbReference type="InterPro" id="IPR011659">
    <property type="entry name" value="WD40"/>
</dbReference>
<proteinExistence type="inferred from homology"/>
<name>A0A9X2KVU2_9FLAO</name>
<comment type="caution">
    <text evidence="3">The sequence shown here is derived from an EMBL/GenBank/DDBJ whole genome shotgun (WGS) entry which is preliminary data.</text>
</comment>
<dbReference type="RefSeq" id="WP_241549941.1">
    <property type="nucleotide sequence ID" value="NZ_JANCNS010000001.1"/>
</dbReference>
<reference evidence="3" key="1">
    <citation type="submission" date="2022-07" db="EMBL/GenBank/DDBJ databases">
        <title>Gramela sediminis sp. nov., isolated from deep-sea sediment of the Indian Ocean.</title>
        <authorList>
            <person name="Shi H."/>
        </authorList>
    </citation>
    <scope>NUCLEOTIDE SEQUENCE</scope>
    <source>
        <strain evidence="3">GC03-9</strain>
    </source>
</reference>
<evidence type="ECO:0000256" key="1">
    <source>
        <dbReference type="ARBA" id="ARBA00009820"/>
    </source>
</evidence>
<evidence type="ECO:0000313" key="4">
    <source>
        <dbReference type="Proteomes" id="UP001155280"/>
    </source>
</evidence>
<sequence length="505" mass="56536">MRIFNLIFVFCFFKLSLAQNDTGIFQNIKDIGEPAIKGSAVYDEENQVYTLSGAGNNIWFDSDEFNYLYNEQDGDFIITANFRFLDEGGDPHRKTGIMIRESDDENAAHVSAVLHGDGLTSMQWRSALGEDMTESNEIKAPKYSYQTLQLERTGKKLIMRAAHWGEPLQKIGTRELENLSGKVLVGLFINSHNPELTEQASAWNVRIDKPVSDTYNPYEQGWLGCRLETIDIETGNRKVIFTKDDRFEAPNWMPNGEELLFNMDGSLYTIPVAGGKPSKLNTGFADNLNNDHGISFNGEMLAISHSPQGEGSAVYVLPLAGGEPQRVTEKTPSYWHGWAPNNREVVYVATRDGDPTYDIYKKDINGGEEVKLTNTKENEHVDGCEYSPDGKYIYYNGSASGSMQIWRMKPDGSDKEQITFDANNDWFPHISPDGKWIAYISFPAEIPVNDHPSFKRVTLNIIPADGGAPRVIAYLYGGQGTINVPSWSPDSKHFAFVSNSGSRKE</sequence>
<organism evidence="3 4">
    <name type="scientific">Christiangramia oceanisediminis</name>
    <dbReference type="NCBI Taxonomy" id="2920386"/>
    <lineage>
        <taxon>Bacteria</taxon>
        <taxon>Pseudomonadati</taxon>
        <taxon>Bacteroidota</taxon>
        <taxon>Flavobacteriia</taxon>
        <taxon>Flavobacteriales</taxon>
        <taxon>Flavobacteriaceae</taxon>
        <taxon>Christiangramia</taxon>
    </lineage>
</organism>
<evidence type="ECO:0000259" key="2">
    <source>
        <dbReference type="Pfam" id="PF16472"/>
    </source>
</evidence>
<dbReference type="Pfam" id="PF16472">
    <property type="entry name" value="DUF5050"/>
    <property type="match status" value="1"/>
</dbReference>
<dbReference type="PANTHER" id="PTHR36842:SF1">
    <property type="entry name" value="PROTEIN TOLB"/>
    <property type="match status" value="1"/>
</dbReference>
<dbReference type="InterPro" id="IPR032485">
    <property type="entry name" value="LRP1-like_beta_prop"/>
</dbReference>
<keyword evidence="4" id="KW-1185">Reference proteome</keyword>
<dbReference type="Pfam" id="PF07676">
    <property type="entry name" value="PD40"/>
    <property type="match status" value="2"/>
</dbReference>
<gene>
    <name evidence="3" type="ORF">MKO06_06545</name>
</gene>
<dbReference type="InterPro" id="IPR011042">
    <property type="entry name" value="6-blade_b-propeller_TolB-like"/>
</dbReference>
<comment type="similarity">
    <text evidence="1">Belongs to the TolB family.</text>
</comment>
<dbReference type="PANTHER" id="PTHR36842">
    <property type="entry name" value="PROTEIN TOLB HOMOLOG"/>
    <property type="match status" value="1"/>
</dbReference>
<dbReference type="AlphaFoldDB" id="A0A9X2KVU2"/>
<evidence type="ECO:0000313" key="3">
    <source>
        <dbReference type="EMBL" id="MCP9199557.1"/>
    </source>
</evidence>
<accession>A0A9X2KVU2</accession>
<feature type="domain" description="Prolow-density lipoprotein receptor-related protein 1-like beta-propeller" evidence="2">
    <location>
        <begin position="264"/>
        <end position="420"/>
    </location>
</feature>
<dbReference type="Proteomes" id="UP001155280">
    <property type="component" value="Unassembled WGS sequence"/>
</dbReference>
<dbReference type="Gene3D" id="2.120.10.30">
    <property type="entry name" value="TolB, C-terminal domain"/>
    <property type="match status" value="1"/>
</dbReference>